<dbReference type="PANTHER" id="PTHR43343">
    <property type="entry name" value="PEPTIDASE S12"/>
    <property type="match status" value="1"/>
</dbReference>
<evidence type="ECO:0000256" key="2">
    <source>
        <dbReference type="ARBA" id="ARBA00022670"/>
    </source>
</evidence>
<reference evidence="5 6" key="1">
    <citation type="submission" date="2015-09" db="EMBL/GenBank/DDBJ databases">
        <title>Genome of Desulfovibrio dechloracetivorans BerOc1, a mercury methylating strain isolated from highly hydrocarbons and metals contaminated coastal sediments.</title>
        <authorList>
            <person name="Goni Urriza M."/>
            <person name="Gassie C."/>
            <person name="Bouchez O."/>
            <person name="Klopp C."/>
            <person name="Ranchou-Peyruse A."/>
            <person name="Remy G."/>
        </authorList>
    </citation>
    <scope>NUCLEOTIDE SEQUENCE [LARGE SCALE GENOMIC DNA]</scope>
    <source>
        <strain evidence="5 6">BerOc1</strain>
    </source>
</reference>
<name>A0A1J5N684_9BACT</name>
<dbReference type="InterPro" id="IPR043504">
    <property type="entry name" value="Peptidase_S1_PA_chymotrypsin"/>
</dbReference>
<evidence type="ECO:0000313" key="5">
    <source>
        <dbReference type="EMBL" id="OIQ48839.1"/>
    </source>
</evidence>
<keyword evidence="4" id="KW-0732">Signal</keyword>
<comment type="caution">
    <text evidence="5">The sequence shown here is derived from an EMBL/GenBank/DDBJ whole genome shotgun (WGS) entry which is preliminary data.</text>
</comment>
<evidence type="ECO:0000256" key="1">
    <source>
        <dbReference type="ARBA" id="ARBA00010541"/>
    </source>
</evidence>
<dbReference type="PRINTS" id="PR00834">
    <property type="entry name" value="PROTEASES2C"/>
</dbReference>
<dbReference type="GO" id="GO:0006508">
    <property type="term" value="P:proteolysis"/>
    <property type="evidence" value="ECO:0007669"/>
    <property type="project" value="UniProtKB-KW"/>
</dbReference>
<evidence type="ECO:0000256" key="4">
    <source>
        <dbReference type="SAM" id="SignalP"/>
    </source>
</evidence>
<dbReference type="Pfam" id="PF13365">
    <property type="entry name" value="Trypsin_2"/>
    <property type="match status" value="1"/>
</dbReference>
<dbReference type="OrthoDB" id="9766361at2"/>
<dbReference type="PANTHER" id="PTHR43343:SF3">
    <property type="entry name" value="PROTEASE DO-LIKE 8, CHLOROPLASTIC"/>
    <property type="match status" value="1"/>
</dbReference>
<protein>
    <submittedName>
        <fullName evidence="5">Putative periplasmic serine endoprotease DegP-like</fullName>
        <ecNumber evidence="5">3.4.21.107</ecNumber>
    </submittedName>
</protein>
<dbReference type="InterPro" id="IPR009003">
    <property type="entry name" value="Peptidase_S1_PA"/>
</dbReference>
<dbReference type="GO" id="GO:0004252">
    <property type="term" value="F:serine-type endopeptidase activity"/>
    <property type="evidence" value="ECO:0007669"/>
    <property type="project" value="InterPro"/>
</dbReference>
<dbReference type="InterPro" id="IPR001940">
    <property type="entry name" value="Peptidase_S1C"/>
</dbReference>
<feature type="chain" id="PRO_5013199011" evidence="4">
    <location>
        <begin position="26"/>
        <end position="751"/>
    </location>
</feature>
<dbReference type="AlphaFoldDB" id="A0A1J5N684"/>
<dbReference type="Gene3D" id="2.40.10.10">
    <property type="entry name" value="Trypsin-like serine proteases"/>
    <property type="match status" value="2"/>
</dbReference>
<dbReference type="PROSITE" id="PS51257">
    <property type="entry name" value="PROKAR_LIPOPROTEIN"/>
    <property type="match status" value="1"/>
</dbReference>
<dbReference type="EC" id="3.4.21.107" evidence="5"/>
<dbReference type="SUPFAM" id="SSF50494">
    <property type="entry name" value="Trypsin-like serine proteases"/>
    <property type="match status" value="1"/>
</dbReference>
<dbReference type="Proteomes" id="UP000181901">
    <property type="component" value="Unassembled WGS sequence"/>
</dbReference>
<proteinExistence type="inferred from homology"/>
<accession>A0A1J5N684</accession>
<sequence length="751" mass="83479">MRGVFAVSVLLVCSCLLLSSCNAKMGGSLANPDDSPAAKVTELLDQGQVDQAAKVVVDNETYFTGAMGNADVAAAMDRLAKGLEFKYSPQVADLAAGAAAVSWPVDRSRWSEVKARMAALAEREQSLTGMGIFKYPRFRPAGYDQAIKAVAARQEAIRADAPGNFATFPLGGERDFFEDYPVELDQAVFLEVNQDVWSKALGSMTLAQSSAFLNHYGESLPSSARDRLAQEYFKSLCPDPATADLKTIVAAYGKCREAGLDLKTIPGIKIAFLQVTSPDLIKDKAIDFGLDIKLDMPFEAAKASMRSAFQSEAVQNADILVLVSIAVAKARRVVEREETVQSTYVASYVREDNPEYEIAKAEMEAATREQQAAANKETTHWLVDPILHYIDENEKDDLVADTGKRLKVAKEKLKVTPKYIQVADYQPYPMTKAHMDIYKAGTVNYYVVDKRKKRLFRDTFDISEKSFFTVCYALKDSDPQRTRFLQESVLEEDVVRYELEPAAVNLSDLLEQYVGRSSEAKKYGNMGDVQRVFTADRSATQRKRRNETYGYDKYSDKRFDSVVVVRNTGTGIGTGFYVTDDMVITNYHVVQESNYVQLKRFDERETMGRVIARDARLDLALIQADVRGKPVCFYDRRELPLGETLEIIGHPQGLEFSITRGVISAIRKIPPINFMESTNSKVLYIQTDAASNGGNSGGPVFYGKYVVGVHDWGIKKTGSDAPAQGLNFSIHYKEVFDFLDHNGIRVCKGSK</sequence>
<evidence type="ECO:0000256" key="3">
    <source>
        <dbReference type="ARBA" id="ARBA00022801"/>
    </source>
</evidence>
<keyword evidence="2 5" id="KW-0645">Protease</keyword>
<feature type="signal peptide" evidence="4">
    <location>
        <begin position="1"/>
        <end position="25"/>
    </location>
</feature>
<gene>
    <name evidence="5" type="primary">mucD</name>
    <name evidence="5" type="ORF">BerOc1_03592</name>
</gene>
<dbReference type="EMBL" id="LKAQ01000005">
    <property type="protein sequence ID" value="OIQ48839.1"/>
    <property type="molecule type" value="Genomic_DNA"/>
</dbReference>
<comment type="similarity">
    <text evidence="1">Belongs to the peptidase S1C family.</text>
</comment>
<dbReference type="InterPro" id="IPR051201">
    <property type="entry name" value="Chloro_Bact_Ser_Proteases"/>
</dbReference>
<keyword evidence="6" id="KW-1185">Reference proteome</keyword>
<keyword evidence="3 5" id="KW-0378">Hydrolase</keyword>
<evidence type="ECO:0000313" key="6">
    <source>
        <dbReference type="Proteomes" id="UP000181901"/>
    </source>
</evidence>
<organism evidence="5 6">
    <name type="scientific">Pseudodesulfovibrio hydrargyri</name>
    <dbReference type="NCBI Taxonomy" id="2125990"/>
    <lineage>
        <taxon>Bacteria</taxon>
        <taxon>Pseudomonadati</taxon>
        <taxon>Thermodesulfobacteriota</taxon>
        <taxon>Desulfovibrionia</taxon>
        <taxon>Desulfovibrionales</taxon>
        <taxon>Desulfovibrionaceae</taxon>
    </lineage>
</organism>